<feature type="compositionally biased region" description="Polar residues" evidence="1">
    <location>
        <begin position="74"/>
        <end position="86"/>
    </location>
</feature>
<gene>
    <name evidence="2" type="ORF">Ciccas_000077</name>
</gene>
<evidence type="ECO:0000256" key="1">
    <source>
        <dbReference type="SAM" id="MobiDB-lite"/>
    </source>
</evidence>
<protein>
    <submittedName>
        <fullName evidence="2">Uncharacterized protein</fullName>
    </submittedName>
</protein>
<dbReference type="AlphaFoldDB" id="A0ABD2QP08"/>
<keyword evidence="3" id="KW-1185">Reference proteome</keyword>
<proteinExistence type="predicted"/>
<reference evidence="2 3" key="1">
    <citation type="submission" date="2024-11" db="EMBL/GenBank/DDBJ databases">
        <title>Adaptive evolution of stress response genes in parasites aligns with host niche diversity.</title>
        <authorList>
            <person name="Hahn C."/>
            <person name="Resl P."/>
        </authorList>
    </citation>
    <scope>NUCLEOTIDE SEQUENCE [LARGE SCALE GENOMIC DNA]</scope>
    <source>
        <strain evidence="2">EGGRZ-B1_66</strain>
        <tissue evidence="2">Body</tissue>
    </source>
</reference>
<evidence type="ECO:0000313" key="2">
    <source>
        <dbReference type="EMBL" id="KAL3321243.1"/>
    </source>
</evidence>
<feature type="compositionally biased region" description="Polar residues" evidence="1">
    <location>
        <begin position="1"/>
        <end position="15"/>
    </location>
</feature>
<dbReference type="Proteomes" id="UP001626550">
    <property type="component" value="Unassembled WGS sequence"/>
</dbReference>
<feature type="region of interest" description="Disordered" evidence="1">
    <location>
        <begin position="1"/>
        <end position="125"/>
    </location>
</feature>
<name>A0ABD2QP08_9PLAT</name>
<evidence type="ECO:0000313" key="3">
    <source>
        <dbReference type="Proteomes" id="UP001626550"/>
    </source>
</evidence>
<dbReference type="EMBL" id="JBJKFK010000004">
    <property type="protein sequence ID" value="KAL3321243.1"/>
    <property type="molecule type" value="Genomic_DNA"/>
</dbReference>
<accession>A0ABD2QP08</accession>
<feature type="compositionally biased region" description="Basic residues" evidence="1">
    <location>
        <begin position="95"/>
        <end position="108"/>
    </location>
</feature>
<comment type="caution">
    <text evidence="2">The sequence shown here is derived from an EMBL/GenBank/DDBJ whole genome shotgun (WGS) entry which is preliminary data.</text>
</comment>
<feature type="compositionally biased region" description="Low complexity" evidence="1">
    <location>
        <begin position="42"/>
        <end position="55"/>
    </location>
</feature>
<sequence length="191" mass="20673">MNPSNQQEQCQNPLSIVTDDLSGAHEALATRAVEPAPQDDCSASNSSEEAPNNRSKSTPHTFPAQDDDEEVEGSSGSCPRTPQYNGSYHKDQGNTRRRAGFRTHRGGRTKNAWQTAASGKKESKTTRLHMGMQLPGKRHVAVNTTPTSQFTDAKDDLRPCTPGTAVCLNGTVWLETNAGQSSIDLRTCTLC</sequence>
<organism evidence="2 3">
    <name type="scientific">Cichlidogyrus casuarinus</name>
    <dbReference type="NCBI Taxonomy" id="1844966"/>
    <lineage>
        <taxon>Eukaryota</taxon>
        <taxon>Metazoa</taxon>
        <taxon>Spiralia</taxon>
        <taxon>Lophotrochozoa</taxon>
        <taxon>Platyhelminthes</taxon>
        <taxon>Monogenea</taxon>
        <taxon>Monopisthocotylea</taxon>
        <taxon>Dactylogyridea</taxon>
        <taxon>Ancyrocephalidae</taxon>
        <taxon>Cichlidogyrus</taxon>
    </lineage>
</organism>